<keyword evidence="2" id="KW-1185">Reference proteome</keyword>
<dbReference type="KEGG" id="afm:AFUA_5G00210"/>
<dbReference type="EMBL" id="AAHF01000011">
    <property type="protein sequence ID" value="EAL86281.1"/>
    <property type="molecule type" value="Genomic_DNA"/>
</dbReference>
<dbReference type="GeneID" id="3505575"/>
<dbReference type="HOGENOM" id="CLU_2108516_0_0_1"/>
<dbReference type="AlphaFoldDB" id="Q4WDP6"/>
<evidence type="ECO:0000313" key="1">
    <source>
        <dbReference type="EMBL" id="EAL86281.1"/>
    </source>
</evidence>
<dbReference type="InParanoid" id="Q4WDP6"/>
<name>Q4WDP6_ASPFU</name>
<reference evidence="1 2" key="1">
    <citation type="journal article" date="2005" name="Nature">
        <title>Genomic sequence of the pathogenic and allergenic filamentous fungus Aspergillus fumigatus.</title>
        <authorList>
            <person name="Nierman W.C."/>
            <person name="Pain A."/>
            <person name="Anderson M.J."/>
            <person name="Wortman J.R."/>
            <person name="Kim H.S."/>
            <person name="Arroyo J."/>
            <person name="Berriman M."/>
            <person name="Abe K."/>
            <person name="Archer D.B."/>
            <person name="Bermejo C."/>
            <person name="Bennett J."/>
            <person name="Bowyer P."/>
            <person name="Chen D."/>
            <person name="Collins M."/>
            <person name="Coulsen R."/>
            <person name="Davies R."/>
            <person name="Dyer P.S."/>
            <person name="Farman M."/>
            <person name="Fedorova N."/>
            <person name="Fedorova N."/>
            <person name="Feldblyum T.V."/>
            <person name="Fischer R."/>
            <person name="Fosker N."/>
            <person name="Fraser A."/>
            <person name="Garcia J.L."/>
            <person name="Garcia M.J."/>
            <person name="Goble A."/>
            <person name="Goldman G.H."/>
            <person name="Gomi K."/>
            <person name="Griffith-Jones S."/>
            <person name="Gwilliam R."/>
            <person name="Haas B."/>
            <person name="Haas H."/>
            <person name="Harris D."/>
            <person name="Horiuchi H."/>
            <person name="Huang J."/>
            <person name="Humphray S."/>
            <person name="Jimenez J."/>
            <person name="Keller N."/>
            <person name="Khouri H."/>
            <person name="Kitamoto K."/>
            <person name="Kobayashi T."/>
            <person name="Konzack S."/>
            <person name="Kulkarni R."/>
            <person name="Kumagai T."/>
            <person name="Lafon A."/>
            <person name="Latge J.P."/>
            <person name="Li W."/>
            <person name="Lord A."/>
            <person name="Lu C."/>
            <person name="Majoros W.H."/>
            <person name="May G.S."/>
            <person name="Miller B.L."/>
            <person name="Mohamoud Y."/>
            <person name="Molina M."/>
            <person name="Monod M."/>
            <person name="Mouyna I."/>
            <person name="Mulligan S."/>
            <person name="Murphy L."/>
            <person name="O'Neil S."/>
            <person name="Paulsen I."/>
            <person name="Penalva M.A."/>
            <person name="Pertea M."/>
            <person name="Price C."/>
            <person name="Pritchard B.L."/>
            <person name="Quail M.A."/>
            <person name="Rabbinowitsch E."/>
            <person name="Rawlins N."/>
            <person name="Rajandream M.A."/>
            <person name="Reichard U."/>
            <person name="Renauld H."/>
            <person name="Robson G.D."/>
            <person name="Rodriguez de Cordoba S."/>
            <person name="Rodriguez-Pena J.M."/>
            <person name="Ronning C.M."/>
            <person name="Rutter S."/>
            <person name="Salzberg S.L."/>
            <person name="Sanchez M."/>
            <person name="Sanchez-Ferrero J.C."/>
            <person name="Saunders D."/>
            <person name="Seeger K."/>
            <person name="Squares R."/>
            <person name="Squares S."/>
            <person name="Takeuchi M."/>
            <person name="Tekaia F."/>
            <person name="Turner G."/>
            <person name="Vazquez de Aldana C.R."/>
            <person name="Weidman J."/>
            <person name="White O."/>
            <person name="Woodward J."/>
            <person name="Yu J.H."/>
            <person name="Fraser C."/>
            <person name="Galagan J.E."/>
            <person name="Asai K."/>
            <person name="Machida M."/>
            <person name="Hall N."/>
            <person name="Barrell B."/>
            <person name="Denning D.W."/>
        </authorList>
    </citation>
    <scope>NUCLEOTIDE SEQUENCE [LARGE SCALE GENOMIC DNA]</scope>
    <source>
        <strain evidence="1 2">Af293</strain>
    </source>
</reference>
<gene>
    <name evidence="1" type="ORF">AFUA_5G00210</name>
</gene>
<sequence length="115" mass="13755">MMRHEQKAYTASEREIDLIREISWHRGRNRFYRACYQLLKELQEVVSEVTDVLLGLYHFNPSPFAQIDYSPVTDIAFRMQEILRTLSDRESEALNAWNDLWTTEVLFHRIGPRHS</sequence>
<dbReference type="Proteomes" id="UP000002530">
    <property type="component" value="Unassembled WGS sequence"/>
</dbReference>
<comment type="caution">
    <text evidence="1">The sequence shown here is derived from an EMBL/GenBank/DDBJ whole genome shotgun (WGS) entry which is preliminary data.</text>
</comment>
<organism evidence="1 2">
    <name type="scientific">Aspergillus fumigatus (strain ATCC MYA-4609 / CBS 101355 / FGSC A1100 / Af293)</name>
    <name type="common">Neosartorya fumigata</name>
    <dbReference type="NCBI Taxonomy" id="330879"/>
    <lineage>
        <taxon>Eukaryota</taxon>
        <taxon>Fungi</taxon>
        <taxon>Dikarya</taxon>
        <taxon>Ascomycota</taxon>
        <taxon>Pezizomycotina</taxon>
        <taxon>Eurotiomycetes</taxon>
        <taxon>Eurotiomycetidae</taxon>
        <taxon>Eurotiales</taxon>
        <taxon>Aspergillaceae</taxon>
        <taxon>Aspergillus</taxon>
        <taxon>Aspergillus subgen. Fumigati</taxon>
    </lineage>
</organism>
<proteinExistence type="predicted"/>
<dbReference type="OrthoDB" id="4487982at2759"/>
<accession>Q4WDP6</accession>
<evidence type="ECO:0000313" key="2">
    <source>
        <dbReference type="Proteomes" id="UP000002530"/>
    </source>
</evidence>
<dbReference type="RefSeq" id="XP_748319.1">
    <property type="nucleotide sequence ID" value="XM_743226.1"/>
</dbReference>
<dbReference type="STRING" id="330879.Q4WDP6"/>
<dbReference type="VEuPathDB" id="FungiDB:Afu5g00210"/>
<protein>
    <submittedName>
        <fullName evidence="1">Uncharacterized protein</fullName>
    </submittedName>
</protein>